<feature type="transmembrane region" description="Helical" evidence="1">
    <location>
        <begin position="6"/>
        <end position="22"/>
    </location>
</feature>
<feature type="transmembrane region" description="Helical" evidence="1">
    <location>
        <begin position="145"/>
        <end position="167"/>
    </location>
</feature>
<feature type="transmembrane region" description="Helical" evidence="1">
    <location>
        <begin position="270"/>
        <end position="287"/>
    </location>
</feature>
<dbReference type="SUPFAM" id="SSF103481">
    <property type="entry name" value="Multidrug resistance efflux transporter EmrE"/>
    <property type="match status" value="1"/>
</dbReference>
<keyword evidence="4" id="KW-1185">Reference proteome</keyword>
<keyword evidence="1" id="KW-1133">Transmembrane helix</keyword>
<dbReference type="InterPro" id="IPR000620">
    <property type="entry name" value="EamA_dom"/>
</dbReference>
<protein>
    <submittedName>
        <fullName evidence="3">EamA/RhaT family transporter</fullName>
    </submittedName>
</protein>
<dbReference type="EMBL" id="JAUGQQ010000016">
    <property type="protein sequence ID" value="MDN3725433.1"/>
    <property type="molecule type" value="Genomic_DNA"/>
</dbReference>
<organism evidence="3 4">
    <name type="scientific">Aequorivita aurantiaca</name>
    <dbReference type="NCBI Taxonomy" id="3053356"/>
    <lineage>
        <taxon>Bacteria</taxon>
        <taxon>Pseudomonadati</taxon>
        <taxon>Bacteroidota</taxon>
        <taxon>Flavobacteriia</taxon>
        <taxon>Flavobacteriales</taxon>
        <taxon>Flavobacteriaceae</taxon>
        <taxon>Aequorivita</taxon>
    </lineage>
</organism>
<name>A0ABT8DJD0_9FLAO</name>
<accession>A0ABT8DJD0</accession>
<dbReference type="InterPro" id="IPR037185">
    <property type="entry name" value="EmrE-like"/>
</dbReference>
<sequence>MIALLLSIVSATVIFVVFKLFSIYKINTLHAIVVNYLVACSCGLYFQESEVVITEIANNSWFIFAVGLGALFITVFNLMALTTQRSGLSVVSVATKMSVVIPVVFGLVYYEESLGILKFTGIILALLAVYLTSNKTANGLKIKPSNLIFPILVFLGSGIIDTSLKYLQGEYVARNDTPIFSATIFAAAAALGIFLLIVHSIQGKFQFKFKNVLAGIALGIPNYFSVYFLVQALRSDIFESSGIFTVNNVAVVIFSTIVGIMFFKEKLRPQNRIGIGLAVLGIILIALEKW</sequence>
<gene>
    <name evidence="3" type="ORF">QRD02_13675</name>
</gene>
<dbReference type="Proteomes" id="UP001244787">
    <property type="component" value="Unassembled WGS sequence"/>
</dbReference>
<evidence type="ECO:0000259" key="2">
    <source>
        <dbReference type="Pfam" id="PF00892"/>
    </source>
</evidence>
<feature type="transmembrane region" description="Helical" evidence="1">
    <location>
        <begin position="61"/>
        <end position="81"/>
    </location>
</feature>
<keyword evidence="1" id="KW-0472">Membrane</keyword>
<keyword evidence="1" id="KW-0812">Transmembrane</keyword>
<evidence type="ECO:0000256" key="1">
    <source>
        <dbReference type="SAM" id="Phobius"/>
    </source>
</evidence>
<dbReference type="Gene3D" id="1.10.3730.20">
    <property type="match status" value="1"/>
</dbReference>
<evidence type="ECO:0000313" key="4">
    <source>
        <dbReference type="Proteomes" id="UP001244787"/>
    </source>
</evidence>
<feature type="transmembrane region" description="Helical" evidence="1">
    <location>
        <begin position="88"/>
        <end position="110"/>
    </location>
</feature>
<feature type="transmembrane region" description="Helical" evidence="1">
    <location>
        <begin position="211"/>
        <end position="230"/>
    </location>
</feature>
<dbReference type="Pfam" id="PF00892">
    <property type="entry name" value="EamA"/>
    <property type="match status" value="1"/>
</dbReference>
<feature type="transmembrane region" description="Helical" evidence="1">
    <location>
        <begin position="242"/>
        <end position="263"/>
    </location>
</feature>
<evidence type="ECO:0000313" key="3">
    <source>
        <dbReference type="EMBL" id="MDN3725433.1"/>
    </source>
</evidence>
<reference evidence="3 4" key="1">
    <citation type="submission" date="2023-06" db="EMBL/GenBank/DDBJ databases">
        <authorList>
            <person name="Ye Y.-Q."/>
            <person name="Du Z.-J."/>
        </authorList>
    </citation>
    <scope>NUCLEOTIDE SEQUENCE [LARGE SCALE GENOMIC DNA]</scope>
    <source>
        <strain evidence="3 4">SDUM287046</strain>
    </source>
</reference>
<feature type="domain" description="EamA" evidence="2">
    <location>
        <begin position="168"/>
        <end position="286"/>
    </location>
</feature>
<dbReference type="RefSeq" id="WP_290255524.1">
    <property type="nucleotide sequence ID" value="NZ_JAUGQQ010000016.1"/>
</dbReference>
<feature type="transmembrane region" description="Helical" evidence="1">
    <location>
        <begin position="179"/>
        <end position="199"/>
    </location>
</feature>
<feature type="transmembrane region" description="Helical" evidence="1">
    <location>
        <begin position="116"/>
        <end position="133"/>
    </location>
</feature>
<proteinExistence type="predicted"/>
<comment type="caution">
    <text evidence="3">The sequence shown here is derived from an EMBL/GenBank/DDBJ whole genome shotgun (WGS) entry which is preliminary data.</text>
</comment>